<dbReference type="InterPro" id="IPR050708">
    <property type="entry name" value="T6SS_VgrG/RHS"/>
</dbReference>
<name>A0AAN3KR08_ECOLX</name>
<sequence>QLTSVTYPDGLRSSRKYDRQGRLAEEISRNGNITRWFYDSSRSGLPCAVEDGTGVRRRITRNRYGQLQAFTDCSGYATRYEYDRYGQQIAIHREEGISTYSSYNPRGQLVSQKDAQGRETRYEYSAAGDLTATISPDGKRSTIEYDKRGRPVSVTEGGLTRSMGYDAAGRITTLTNENGSQSTFLYDPVDRLTEQRGFDGRTQRYQYDLTGKLTQSEDEGLITLWHYDASDRITHRTVNGDPAEQWQYDEHGWLTTLSHTSEGHRVAVHYGYDDKGRLTGERQTVENPETGEILWEHETGHAYSEQGLATRQEPDGLPPVEWLTYGSGYLAGMKLGGTPLVEYTRDRLHRETVRSFGGEACELATAWNTSGQLQSRHLNLPQLDCDYTWNDNGQLIRISGPQESREYRYSDTGRLTGVHT</sequence>
<protein>
    <submittedName>
        <fullName evidence="3">RHS repeat protein</fullName>
    </submittedName>
</protein>
<evidence type="ECO:0000313" key="4">
    <source>
        <dbReference type="Proteomes" id="UP000534332"/>
    </source>
</evidence>
<dbReference type="PANTHER" id="PTHR32305:SF15">
    <property type="entry name" value="PROTEIN RHSA-RELATED"/>
    <property type="match status" value="1"/>
</dbReference>
<dbReference type="EMBL" id="AASSGK010000158">
    <property type="protein sequence ID" value="EFG2164115.1"/>
    <property type="molecule type" value="Genomic_DNA"/>
</dbReference>
<dbReference type="Pfam" id="PF25023">
    <property type="entry name" value="TEN_YD-shell"/>
    <property type="match status" value="1"/>
</dbReference>
<feature type="domain" description="Teneurin-like YD-shell" evidence="2">
    <location>
        <begin position="160"/>
        <end position="279"/>
    </location>
</feature>
<proteinExistence type="predicted"/>
<keyword evidence="1" id="KW-0677">Repeat</keyword>
<feature type="non-terminal residue" evidence="3">
    <location>
        <position position="1"/>
    </location>
</feature>
<dbReference type="Pfam" id="PF05593">
    <property type="entry name" value="RHS_repeat"/>
    <property type="match status" value="4"/>
</dbReference>
<gene>
    <name evidence="3" type="ORF">BRV02_005330</name>
</gene>
<dbReference type="PANTHER" id="PTHR32305">
    <property type="match status" value="1"/>
</dbReference>
<evidence type="ECO:0000256" key="1">
    <source>
        <dbReference type="ARBA" id="ARBA00022737"/>
    </source>
</evidence>
<dbReference type="Proteomes" id="UP000534332">
    <property type="component" value="Unassembled WGS sequence"/>
</dbReference>
<dbReference type="InterPro" id="IPR031325">
    <property type="entry name" value="RHS_repeat"/>
</dbReference>
<dbReference type="Gene3D" id="2.180.10.10">
    <property type="entry name" value="RHS repeat-associated core"/>
    <property type="match status" value="1"/>
</dbReference>
<dbReference type="AlphaFoldDB" id="A0AAN3KR08"/>
<evidence type="ECO:0000313" key="3">
    <source>
        <dbReference type="EMBL" id="EFG2164115.1"/>
    </source>
</evidence>
<accession>A0AAN3KR08</accession>
<dbReference type="InterPro" id="IPR006530">
    <property type="entry name" value="YD"/>
</dbReference>
<comment type="caution">
    <text evidence="3">The sequence shown here is derived from an EMBL/GenBank/DDBJ whole genome shotgun (WGS) entry which is preliminary data.</text>
</comment>
<dbReference type="InterPro" id="IPR056823">
    <property type="entry name" value="TEN-like_YD-shell"/>
</dbReference>
<evidence type="ECO:0000259" key="2">
    <source>
        <dbReference type="Pfam" id="PF25023"/>
    </source>
</evidence>
<organism evidence="3 4">
    <name type="scientific">Escherichia coli</name>
    <dbReference type="NCBI Taxonomy" id="562"/>
    <lineage>
        <taxon>Bacteria</taxon>
        <taxon>Pseudomonadati</taxon>
        <taxon>Pseudomonadota</taxon>
        <taxon>Gammaproteobacteria</taxon>
        <taxon>Enterobacterales</taxon>
        <taxon>Enterobacteriaceae</taxon>
        <taxon>Escherichia</taxon>
    </lineage>
</organism>
<dbReference type="NCBIfam" id="TIGR01643">
    <property type="entry name" value="YD_repeat_2x"/>
    <property type="match status" value="5"/>
</dbReference>
<feature type="non-terminal residue" evidence="3">
    <location>
        <position position="420"/>
    </location>
</feature>
<reference evidence="3 4" key="1">
    <citation type="submission" date="2020-02" db="EMBL/GenBank/DDBJ databases">
        <authorList>
            <person name="Ashton P.M."/>
            <person name="Dallman T."/>
            <person name="Nair S."/>
            <person name="De Pinna E."/>
            <person name="Peters T."/>
            <person name="Grant K."/>
        </authorList>
    </citation>
    <scope>NUCLEOTIDE SEQUENCE [LARGE SCALE GENOMIC DNA]</scope>
    <source>
        <strain evidence="3 4">188143</strain>
    </source>
</reference>